<dbReference type="OrthoDB" id="9807941at2"/>
<comment type="catalytic activity">
    <reaction evidence="12">
        <text>a quinone + NADH + 5 H(+)(in) = a quinol + NAD(+) + 4 H(+)(out)</text>
        <dbReference type="Rhea" id="RHEA:57888"/>
        <dbReference type="ChEBI" id="CHEBI:15378"/>
        <dbReference type="ChEBI" id="CHEBI:24646"/>
        <dbReference type="ChEBI" id="CHEBI:57540"/>
        <dbReference type="ChEBI" id="CHEBI:57945"/>
        <dbReference type="ChEBI" id="CHEBI:132124"/>
    </reaction>
</comment>
<dbReference type="PROSITE" id="PS01099">
    <property type="entry name" value="COMPLEX1_24K"/>
    <property type="match status" value="1"/>
</dbReference>
<dbReference type="SUPFAM" id="SSF52833">
    <property type="entry name" value="Thioredoxin-like"/>
    <property type="match status" value="1"/>
</dbReference>
<keyword evidence="7 13" id="KW-0411">Iron-sulfur</keyword>
<keyword evidence="3 13" id="KW-0001">2Fe-2S</keyword>
<dbReference type="GO" id="GO:0098796">
    <property type="term" value="C:membrane protein complex"/>
    <property type="evidence" value="ECO:0007669"/>
    <property type="project" value="UniProtKB-ARBA"/>
</dbReference>
<sequence length="167" mass="18568">MSTAKLLSPDLLSKETRVKIDHWLTKYPAEQRQSAVIPALTIVQEENNGSLTTELMDAVAHYLGMPKIAVYEVASFYSMFELKPVGRHKICVCTNVSCMLSGSHKIVDHLKKKLNIKFGEITADGKFSLKEVECLAACGGAPMMQIGRTYYENLTPEKIDTILDSLD</sequence>
<dbReference type="PANTHER" id="PTHR10371">
    <property type="entry name" value="NADH DEHYDROGENASE UBIQUINONE FLAVOPROTEIN 2, MITOCHONDRIAL"/>
    <property type="match status" value="1"/>
</dbReference>
<reference evidence="15" key="3">
    <citation type="submission" date="2021-06" db="EMBL/GenBank/DDBJ databases">
        <title>Genomic Description and Analysis of Intracellular Bacteria, Candidatus Berkiella cookevillensis and Candidatus Berkiella aquae.</title>
        <authorList>
            <person name="Kidane D.T."/>
            <person name="Mehari Y.T."/>
            <person name="Rice F.C."/>
            <person name="Arivett B.A."/>
            <person name="Farone A.L."/>
            <person name="Berk S.G."/>
            <person name="Farone M.B."/>
        </authorList>
    </citation>
    <scope>NUCLEOTIDE SEQUENCE</scope>
    <source>
        <strain evidence="15">CC99</strain>
    </source>
</reference>
<evidence type="ECO:0000256" key="5">
    <source>
        <dbReference type="ARBA" id="ARBA00022967"/>
    </source>
</evidence>
<dbReference type="GO" id="GO:0031090">
    <property type="term" value="C:organelle membrane"/>
    <property type="evidence" value="ECO:0007669"/>
    <property type="project" value="UniProtKB-ARBA"/>
</dbReference>
<keyword evidence="8" id="KW-0520">NAD</keyword>
<evidence type="ECO:0000256" key="9">
    <source>
        <dbReference type="ARBA" id="ARBA00031580"/>
    </source>
</evidence>
<keyword evidence="16" id="KW-1185">Reference proteome</keyword>
<comment type="similarity">
    <text evidence="1">Belongs to the complex I 24 kDa subunit family.</text>
</comment>
<comment type="cofactor">
    <cofactor evidence="13">
        <name>[2Fe-2S] cluster</name>
        <dbReference type="ChEBI" id="CHEBI:190135"/>
    </cofactor>
    <text evidence="13">Binds 1 [2Fe-2S] cluster.</text>
</comment>
<evidence type="ECO:0000256" key="4">
    <source>
        <dbReference type="ARBA" id="ARBA00022723"/>
    </source>
</evidence>
<proteinExistence type="inferred from homology"/>
<keyword evidence="5" id="KW-1278">Translocase</keyword>
<feature type="binding site" evidence="13">
    <location>
        <position position="98"/>
    </location>
    <ligand>
        <name>[2Fe-2S] cluster</name>
        <dbReference type="ChEBI" id="CHEBI:190135"/>
    </ligand>
</feature>
<evidence type="ECO:0000256" key="11">
    <source>
        <dbReference type="ARBA" id="ARBA00034078"/>
    </source>
</evidence>
<feature type="binding site" evidence="13">
    <location>
        <position position="93"/>
    </location>
    <ligand>
        <name>[2Fe-2S] cluster</name>
        <dbReference type="ChEBI" id="CHEBI:190135"/>
    </ligand>
</feature>
<keyword evidence="6 13" id="KW-0408">Iron</keyword>
<dbReference type="EMBL" id="LKHV01000006">
    <property type="protein sequence ID" value="KRG18582.1"/>
    <property type="molecule type" value="Genomic_DNA"/>
</dbReference>
<organism evidence="14">
    <name type="scientific">Candidatus Berkiella cookevillensis</name>
    <dbReference type="NCBI Taxonomy" id="437022"/>
    <lineage>
        <taxon>Bacteria</taxon>
        <taxon>Pseudomonadati</taxon>
        <taxon>Pseudomonadota</taxon>
        <taxon>Gammaproteobacteria</taxon>
        <taxon>Candidatus Berkiellales</taxon>
        <taxon>Candidatus Berkiellaceae</taxon>
        <taxon>Candidatus Berkiella</taxon>
    </lineage>
</organism>
<reference evidence="15" key="2">
    <citation type="journal article" date="2016" name="Genome Announc.">
        <title>Draft Genome Sequences of Two Novel Amoeba-Resistant Intranuclear Bacteria, 'Candidatus Berkiella cookevillensis' and 'Candidatus Berkiella aquae'.</title>
        <authorList>
            <person name="Mehari Y.T."/>
            <person name="Arivett B.A."/>
            <person name="Farone A.L."/>
            <person name="Gunderson J.H."/>
            <person name="Farone M.B."/>
        </authorList>
    </citation>
    <scope>NUCLEOTIDE SEQUENCE</scope>
    <source>
        <strain evidence="15">CC99</strain>
    </source>
</reference>
<dbReference type="FunFam" id="3.40.30.10:FF:000022">
    <property type="entry name" value="NADH dehydrogenase flavoprotein 2, mitochondrial"/>
    <property type="match status" value="1"/>
</dbReference>
<dbReference type="NCBIfam" id="TIGR01958">
    <property type="entry name" value="nuoE_fam"/>
    <property type="match status" value="1"/>
</dbReference>
<evidence type="ECO:0000256" key="7">
    <source>
        <dbReference type="ARBA" id="ARBA00023014"/>
    </source>
</evidence>
<name>A0A0Q9YDI5_9GAMM</name>
<evidence type="ECO:0000313" key="16">
    <source>
        <dbReference type="Proteomes" id="UP000051494"/>
    </source>
</evidence>
<dbReference type="InterPro" id="IPR041921">
    <property type="entry name" value="NuoE_N"/>
</dbReference>
<evidence type="ECO:0000256" key="3">
    <source>
        <dbReference type="ARBA" id="ARBA00022714"/>
    </source>
</evidence>
<feature type="binding site" evidence="13">
    <location>
        <position position="134"/>
    </location>
    <ligand>
        <name>[2Fe-2S] cluster</name>
        <dbReference type="ChEBI" id="CHEBI:190135"/>
    </ligand>
</feature>
<gene>
    <name evidence="14" type="primary">nqo2</name>
    <name evidence="15" type="synonym">nuoE</name>
    <name evidence="15" type="ORF">CC99x_002870</name>
    <name evidence="14" type="ORF">CC99x_01468</name>
</gene>
<dbReference type="GO" id="GO:1902494">
    <property type="term" value="C:catalytic complex"/>
    <property type="evidence" value="ECO:0007669"/>
    <property type="project" value="UniProtKB-ARBA"/>
</dbReference>
<dbReference type="GO" id="GO:0031967">
    <property type="term" value="C:organelle envelope"/>
    <property type="evidence" value="ECO:0007669"/>
    <property type="project" value="UniProtKB-ARBA"/>
</dbReference>
<protein>
    <recommendedName>
        <fullName evidence="2">NADH-quinone oxidoreductase subunit E</fullName>
    </recommendedName>
    <alternativeName>
        <fullName evidence="9">NADH dehydrogenase I subunit E</fullName>
    </alternativeName>
    <alternativeName>
        <fullName evidence="10">NDH-1 subunit E</fullName>
    </alternativeName>
</protein>
<dbReference type="PANTHER" id="PTHR10371:SF3">
    <property type="entry name" value="NADH DEHYDROGENASE [UBIQUINONE] FLAVOPROTEIN 2, MITOCHONDRIAL"/>
    <property type="match status" value="1"/>
</dbReference>
<dbReference type="InterPro" id="IPR002023">
    <property type="entry name" value="NuoE-like"/>
</dbReference>
<feature type="binding site" evidence="13">
    <location>
        <position position="138"/>
    </location>
    <ligand>
        <name>[2Fe-2S] cluster</name>
        <dbReference type="ChEBI" id="CHEBI:190135"/>
    </ligand>
</feature>
<comment type="cofactor">
    <cofactor evidence="11">
        <name>[2Fe-2S] cluster</name>
        <dbReference type="ChEBI" id="CHEBI:190135"/>
    </cofactor>
</comment>
<evidence type="ECO:0000256" key="13">
    <source>
        <dbReference type="PIRSR" id="PIRSR000216-1"/>
    </source>
</evidence>
<dbReference type="InterPro" id="IPR042128">
    <property type="entry name" value="NuoE_dom"/>
</dbReference>
<comment type="caution">
    <text evidence="14">The sequence shown here is derived from an EMBL/GenBank/DDBJ whole genome shotgun (WGS) entry which is preliminary data.</text>
</comment>
<keyword evidence="14" id="KW-0560">Oxidoreductase</keyword>
<dbReference type="GO" id="GO:0098662">
    <property type="term" value="P:inorganic cation transmembrane transport"/>
    <property type="evidence" value="ECO:0007669"/>
    <property type="project" value="UniProtKB-ARBA"/>
</dbReference>
<dbReference type="PATRIC" id="fig|1590042.3.peg.1493"/>
<dbReference type="AlphaFoldDB" id="A0A0Q9YDI5"/>
<dbReference type="EMBL" id="LKHV02000001">
    <property type="protein sequence ID" value="MCS5707840.1"/>
    <property type="molecule type" value="Genomic_DNA"/>
</dbReference>
<dbReference type="GO" id="GO:0046872">
    <property type="term" value="F:metal ion binding"/>
    <property type="evidence" value="ECO:0007669"/>
    <property type="project" value="UniProtKB-KW"/>
</dbReference>
<evidence type="ECO:0000256" key="1">
    <source>
        <dbReference type="ARBA" id="ARBA00010643"/>
    </source>
</evidence>
<dbReference type="GO" id="GO:0008324">
    <property type="term" value="F:monoatomic cation transmembrane transporter activity"/>
    <property type="evidence" value="ECO:0007669"/>
    <property type="project" value="UniProtKB-ARBA"/>
</dbReference>
<dbReference type="Proteomes" id="UP000051494">
    <property type="component" value="Unassembled WGS sequence"/>
</dbReference>
<dbReference type="Pfam" id="PF01257">
    <property type="entry name" value="2Fe-2S_thioredx"/>
    <property type="match status" value="1"/>
</dbReference>
<dbReference type="RefSeq" id="WP_057624564.1">
    <property type="nucleotide sequence ID" value="NZ_LKHV02000001.1"/>
</dbReference>
<evidence type="ECO:0000256" key="6">
    <source>
        <dbReference type="ARBA" id="ARBA00023004"/>
    </source>
</evidence>
<keyword evidence="4 13" id="KW-0479">Metal-binding</keyword>
<accession>A0A0Q9YDI5</accession>
<evidence type="ECO:0000256" key="8">
    <source>
        <dbReference type="ARBA" id="ARBA00023027"/>
    </source>
</evidence>
<dbReference type="GO" id="GO:0051537">
    <property type="term" value="F:2 iron, 2 sulfur cluster binding"/>
    <property type="evidence" value="ECO:0007669"/>
    <property type="project" value="UniProtKB-KW"/>
</dbReference>
<dbReference type="Gene3D" id="1.10.10.1590">
    <property type="entry name" value="NADH-quinone oxidoreductase subunit E"/>
    <property type="match status" value="1"/>
</dbReference>
<reference evidence="14" key="1">
    <citation type="submission" date="2015-09" db="EMBL/GenBank/DDBJ databases">
        <title>Draft Genome Sequences of Two Novel Amoeba-resistant Intranuclear Bacteria, Candidatus Berkiella cookevillensis and Candidatus Berkiella aquae.</title>
        <authorList>
            <person name="Mehari Y.T."/>
            <person name="Arivett B.A."/>
            <person name="Farone A.L."/>
            <person name="Gunderson J.H."/>
            <person name="Farone M.B."/>
        </authorList>
    </citation>
    <scope>NUCLEOTIDE SEQUENCE [LARGE SCALE GENOMIC DNA]</scope>
    <source>
        <strain evidence="14">CC99</strain>
    </source>
</reference>
<dbReference type="GO" id="GO:0022890">
    <property type="term" value="F:inorganic cation transmembrane transporter activity"/>
    <property type="evidence" value="ECO:0007669"/>
    <property type="project" value="UniProtKB-ARBA"/>
</dbReference>
<evidence type="ECO:0000256" key="10">
    <source>
        <dbReference type="ARBA" id="ARBA00032788"/>
    </source>
</evidence>
<dbReference type="Gene3D" id="3.40.30.10">
    <property type="entry name" value="Glutaredoxin"/>
    <property type="match status" value="1"/>
</dbReference>
<dbReference type="NCBIfam" id="NF005722">
    <property type="entry name" value="PRK07539.1-2"/>
    <property type="match status" value="1"/>
</dbReference>
<evidence type="ECO:0000256" key="2">
    <source>
        <dbReference type="ARBA" id="ARBA00019898"/>
    </source>
</evidence>
<dbReference type="PIRSF" id="PIRSF000216">
    <property type="entry name" value="NADH_DH_24kDa"/>
    <property type="match status" value="1"/>
</dbReference>
<evidence type="ECO:0000256" key="12">
    <source>
        <dbReference type="ARBA" id="ARBA00047712"/>
    </source>
</evidence>
<dbReference type="STRING" id="437022.CC99x_01468"/>
<dbReference type="FunFam" id="1.10.10.1590:FF:000001">
    <property type="entry name" value="NADH-quinone oxidoreductase subunit E"/>
    <property type="match status" value="1"/>
</dbReference>
<dbReference type="CDD" id="cd03064">
    <property type="entry name" value="TRX_Fd_NuoE"/>
    <property type="match status" value="1"/>
</dbReference>
<evidence type="ECO:0000313" key="14">
    <source>
        <dbReference type="EMBL" id="KRG18582.1"/>
    </source>
</evidence>
<evidence type="ECO:0000313" key="15">
    <source>
        <dbReference type="EMBL" id="MCS5707840.1"/>
    </source>
</evidence>
<dbReference type="InterPro" id="IPR036249">
    <property type="entry name" value="Thioredoxin-like_sf"/>
</dbReference>
<dbReference type="GO" id="GO:0022804">
    <property type="term" value="F:active transmembrane transporter activity"/>
    <property type="evidence" value="ECO:0007669"/>
    <property type="project" value="UniProtKB-ARBA"/>
</dbReference>
<dbReference type="GO" id="GO:0003954">
    <property type="term" value="F:NADH dehydrogenase activity"/>
    <property type="evidence" value="ECO:0007669"/>
    <property type="project" value="TreeGrafter"/>
</dbReference>